<keyword evidence="2" id="KW-1185">Reference proteome</keyword>
<accession>A0ABT6WTX2</accession>
<gene>
    <name evidence="1" type="ORF">QLQ12_31470</name>
</gene>
<dbReference type="Proteomes" id="UP001241758">
    <property type="component" value="Unassembled WGS sequence"/>
</dbReference>
<reference evidence="1 2" key="1">
    <citation type="submission" date="2023-05" db="EMBL/GenBank/DDBJ databases">
        <title>Actinoplanes sp. NEAU-A12 genome sequencing.</title>
        <authorList>
            <person name="Wang Z.-S."/>
        </authorList>
    </citation>
    <scope>NUCLEOTIDE SEQUENCE [LARGE SCALE GENOMIC DNA]</scope>
    <source>
        <strain evidence="1 2">NEAU-A12</strain>
    </source>
</reference>
<comment type="caution">
    <text evidence="1">The sequence shown here is derived from an EMBL/GenBank/DDBJ whole genome shotgun (WGS) entry which is preliminary data.</text>
</comment>
<evidence type="ECO:0008006" key="3">
    <source>
        <dbReference type="Google" id="ProtNLM"/>
    </source>
</evidence>
<organism evidence="1 2">
    <name type="scientific">Actinoplanes sandaracinus</name>
    <dbReference type="NCBI Taxonomy" id="3045177"/>
    <lineage>
        <taxon>Bacteria</taxon>
        <taxon>Bacillati</taxon>
        <taxon>Actinomycetota</taxon>
        <taxon>Actinomycetes</taxon>
        <taxon>Micromonosporales</taxon>
        <taxon>Micromonosporaceae</taxon>
        <taxon>Actinoplanes</taxon>
    </lineage>
</organism>
<proteinExistence type="predicted"/>
<dbReference type="EMBL" id="JASCTH010000023">
    <property type="protein sequence ID" value="MDI6103144.1"/>
    <property type="molecule type" value="Genomic_DNA"/>
</dbReference>
<sequence>MTASSQPLAADSDRPSRRTATAFVRLAFGLVFAALGIVMAPQPAMADAYSPCVAVESNVKVGTKTKTQSITCAVKPACGESWGQLYGVTWDMVVYSGGITVKAITMKVTHTQGEDITIGAKNLGGQSANVSLGAWNPILPAQKTWTKTYNITDKYFAKKGNGFVDLNIKVSSDKANGCNVGWRNLRYSLKPV</sequence>
<evidence type="ECO:0000313" key="2">
    <source>
        <dbReference type="Proteomes" id="UP001241758"/>
    </source>
</evidence>
<evidence type="ECO:0000313" key="1">
    <source>
        <dbReference type="EMBL" id="MDI6103144.1"/>
    </source>
</evidence>
<protein>
    <recommendedName>
        <fullName evidence="3">Secreted protein</fullName>
    </recommendedName>
</protein>
<dbReference type="RefSeq" id="WP_282764149.1">
    <property type="nucleotide sequence ID" value="NZ_JASCTH010000023.1"/>
</dbReference>
<name>A0ABT6WTX2_9ACTN</name>